<dbReference type="InterPro" id="IPR025558">
    <property type="entry name" value="DUF4283"/>
</dbReference>
<feature type="compositionally biased region" description="Basic and acidic residues" evidence="1">
    <location>
        <begin position="79"/>
        <end position="90"/>
    </location>
</feature>
<feature type="region of interest" description="Disordered" evidence="1">
    <location>
        <begin position="74"/>
        <end position="94"/>
    </location>
</feature>
<sequence>MWLLIGMNGISLSKTILICMVWGLWMGSLWDLLLLRIHKAGHESQPVNDAKVAAANKGDRFYVVDGKPIKSILRTPRTSAEDRNKEDSPSRKVSMSPIMSVHEFDIETTKDLLDENMSITQPLGDNLAADTNRSQPVGALTYATVVDPTNSPKPNEGTRTDEAVNVSTRVDFRALVNEERVAIEKVKNRIENSLVGYFVGKSVAFSIVQNYVKNTWAQFGLQNLMKNDDGVFLFKFESKNWLAKVLERGPWIIRNTPLILNRWTPNVSLKKDEVTKVPIWVKLHNVLVVAYSGDGLSLIATQVGKPIMLDAFTSSMCENSWGRINFDRALVEINADSVLKKEVSMAIPWRMGLDILGKVINLETPSEVCTIKAREPVTSNTANINGDECTEGTTRRGRDLNNTPQMSDNVNKDKVPSTSNSFDALNNLDVRADCGESSSRGSQQEESMTGTRNSKYNEDRDSDDEVDEFIFPEEDKFSDKFDIQLKGRGTNKSGDVLATKGQMGANSSIYKANGPSTSNSFDILNNVDIGDECGVEGFRDVVSTGWNMNVHGCAMYRVVKRKPLDEERFLRQKSKIEWLNAGDANTTYFHRIVKSKCARNRIEMVRDSSNVLHERNAVPDGLSVALFKKSWDIVGGEITNAVRDLFFNDKLLKELNHTIISLIPKVSTPAKITDLFFLYLVNRRVQIAEDFQYHHLCEQQRIVNLCFADDLFLFARGHPNSVRVIIDALEEFKNVSGLVPSIPKSTAFFCNVPNALKASILSSMPFAEGTLPVKYLGVPLISSRLLYRDCKVLVEKLESWVNDWRNKFQSLAGRGLEIRRLDDFNVALMTTHVWCILINKESYKLQGRSFWYVPCLGDVSWGWRKLLQIRTHIRPFIWHKINNGRSTSMWFDRWADSFPLRDMLTVRNIVRSGFSLLLIRFPNVVNIPVPDINNELDDVIVWRDVQGVRALTGMSSMPPRLVDVLAFFILSKGSSVSNVISWIVLAATTYCGACYVQVQEVDYQVSFAA</sequence>
<dbReference type="Pfam" id="PF14111">
    <property type="entry name" value="DUF4283"/>
    <property type="match status" value="1"/>
</dbReference>
<evidence type="ECO:0000313" key="3">
    <source>
        <dbReference type="EMBL" id="GJS72432.1"/>
    </source>
</evidence>
<evidence type="ECO:0000256" key="1">
    <source>
        <dbReference type="SAM" id="MobiDB-lite"/>
    </source>
</evidence>
<feature type="domain" description="DUF4283" evidence="2">
    <location>
        <begin position="187"/>
        <end position="269"/>
    </location>
</feature>
<organism evidence="3 4">
    <name type="scientific">Tanacetum coccineum</name>
    <dbReference type="NCBI Taxonomy" id="301880"/>
    <lineage>
        <taxon>Eukaryota</taxon>
        <taxon>Viridiplantae</taxon>
        <taxon>Streptophyta</taxon>
        <taxon>Embryophyta</taxon>
        <taxon>Tracheophyta</taxon>
        <taxon>Spermatophyta</taxon>
        <taxon>Magnoliopsida</taxon>
        <taxon>eudicotyledons</taxon>
        <taxon>Gunneridae</taxon>
        <taxon>Pentapetalae</taxon>
        <taxon>asterids</taxon>
        <taxon>campanulids</taxon>
        <taxon>Asterales</taxon>
        <taxon>Asteraceae</taxon>
        <taxon>Asteroideae</taxon>
        <taxon>Anthemideae</taxon>
        <taxon>Anthemidinae</taxon>
        <taxon>Tanacetum</taxon>
    </lineage>
</organism>
<feature type="region of interest" description="Disordered" evidence="1">
    <location>
        <begin position="380"/>
        <end position="465"/>
    </location>
</feature>
<keyword evidence="4" id="KW-1185">Reference proteome</keyword>
<dbReference type="EMBL" id="BQNB010010078">
    <property type="protein sequence ID" value="GJS72432.1"/>
    <property type="molecule type" value="Genomic_DNA"/>
</dbReference>
<dbReference type="PANTHER" id="PTHR31286">
    <property type="entry name" value="GLYCINE-RICH CELL WALL STRUCTURAL PROTEIN 1.8-LIKE"/>
    <property type="match status" value="1"/>
</dbReference>
<dbReference type="InterPro" id="IPR040256">
    <property type="entry name" value="At4g02000-like"/>
</dbReference>
<reference evidence="3" key="1">
    <citation type="journal article" date="2022" name="Int. J. Mol. Sci.">
        <title>Draft Genome of Tanacetum Coccineum: Genomic Comparison of Closely Related Tanacetum-Family Plants.</title>
        <authorList>
            <person name="Yamashiro T."/>
            <person name="Shiraishi A."/>
            <person name="Nakayama K."/>
            <person name="Satake H."/>
        </authorList>
    </citation>
    <scope>NUCLEOTIDE SEQUENCE</scope>
</reference>
<proteinExistence type="predicted"/>
<feature type="compositionally biased region" description="Polar residues" evidence="1">
    <location>
        <begin position="400"/>
        <end position="409"/>
    </location>
</feature>
<protein>
    <recommendedName>
        <fullName evidence="2">DUF4283 domain-containing protein</fullName>
    </recommendedName>
</protein>
<dbReference type="Proteomes" id="UP001151760">
    <property type="component" value="Unassembled WGS sequence"/>
</dbReference>
<evidence type="ECO:0000313" key="4">
    <source>
        <dbReference type="Proteomes" id="UP001151760"/>
    </source>
</evidence>
<name>A0ABQ4Y660_9ASTR</name>
<accession>A0ABQ4Y660</accession>
<reference evidence="3" key="2">
    <citation type="submission" date="2022-01" db="EMBL/GenBank/DDBJ databases">
        <authorList>
            <person name="Yamashiro T."/>
            <person name="Shiraishi A."/>
            <person name="Satake H."/>
            <person name="Nakayama K."/>
        </authorList>
    </citation>
    <scope>NUCLEOTIDE SEQUENCE</scope>
</reference>
<dbReference type="PANTHER" id="PTHR31286:SF99">
    <property type="entry name" value="DUF4283 DOMAIN-CONTAINING PROTEIN"/>
    <property type="match status" value="1"/>
</dbReference>
<comment type="caution">
    <text evidence="3">The sequence shown here is derived from an EMBL/GenBank/DDBJ whole genome shotgun (WGS) entry which is preliminary data.</text>
</comment>
<evidence type="ECO:0000259" key="2">
    <source>
        <dbReference type="Pfam" id="PF14111"/>
    </source>
</evidence>
<gene>
    <name evidence="3" type="ORF">Tco_0705273</name>
</gene>
<feature type="compositionally biased region" description="Low complexity" evidence="1">
    <location>
        <begin position="435"/>
        <end position="447"/>
    </location>
</feature>